<dbReference type="EMBL" id="LN890655">
    <property type="protein sequence ID" value="CUS03654.2"/>
    <property type="molecule type" value="Genomic_DNA"/>
</dbReference>
<reference evidence="11" key="1">
    <citation type="submission" date="2016-01" db="EMBL/GenBank/DDBJ databases">
        <authorList>
            <person name="Mcilroy J.S."/>
            <person name="Karst M S."/>
            <person name="Albertsen M."/>
        </authorList>
    </citation>
    <scope>NUCLEOTIDE SEQUENCE</scope>
    <source>
        <strain evidence="11">Cfx-K</strain>
    </source>
</reference>
<accession>A0A160T204</accession>
<dbReference type="Proteomes" id="UP000215027">
    <property type="component" value="Chromosome I"/>
</dbReference>
<feature type="transmembrane region" description="Helical" evidence="8">
    <location>
        <begin position="151"/>
        <end position="170"/>
    </location>
</feature>
<feature type="transmembrane region" description="Helical" evidence="8">
    <location>
        <begin position="176"/>
        <end position="194"/>
    </location>
</feature>
<dbReference type="InterPro" id="IPR036640">
    <property type="entry name" value="ABC1_TM_sf"/>
</dbReference>
<dbReference type="KEGG" id="pbf:CFX0092_A1776"/>
<keyword evidence="12" id="KW-1185">Reference proteome</keyword>
<proteinExistence type="predicted"/>
<organism evidence="11 12">
    <name type="scientific">Candidatus Promineifilum breve</name>
    <dbReference type="NCBI Taxonomy" id="1806508"/>
    <lineage>
        <taxon>Bacteria</taxon>
        <taxon>Bacillati</taxon>
        <taxon>Chloroflexota</taxon>
        <taxon>Ardenticatenia</taxon>
        <taxon>Candidatus Promineifilales</taxon>
        <taxon>Candidatus Promineifilaceae</taxon>
        <taxon>Candidatus Promineifilum</taxon>
    </lineage>
</organism>
<evidence type="ECO:0000256" key="4">
    <source>
        <dbReference type="ARBA" id="ARBA00022840"/>
    </source>
</evidence>
<feature type="domain" description="ABC transporter" evidence="9">
    <location>
        <begin position="389"/>
        <end position="623"/>
    </location>
</feature>
<feature type="transmembrane region" description="Helical" evidence="8">
    <location>
        <begin position="292"/>
        <end position="313"/>
    </location>
</feature>
<dbReference type="PROSITE" id="PS50929">
    <property type="entry name" value="ABC_TM1F"/>
    <property type="match status" value="1"/>
</dbReference>
<dbReference type="InterPro" id="IPR003439">
    <property type="entry name" value="ABC_transporter-like_ATP-bd"/>
</dbReference>
<dbReference type="GO" id="GO:0005524">
    <property type="term" value="F:ATP binding"/>
    <property type="evidence" value="ECO:0007669"/>
    <property type="project" value="UniProtKB-KW"/>
</dbReference>
<gene>
    <name evidence="11" type="ORF">CFX0092_A1776</name>
</gene>
<feature type="region of interest" description="Disordered" evidence="7">
    <location>
        <begin position="338"/>
        <end position="385"/>
    </location>
</feature>
<dbReference type="InterPro" id="IPR011527">
    <property type="entry name" value="ABC1_TM_dom"/>
</dbReference>
<dbReference type="InterPro" id="IPR003593">
    <property type="entry name" value="AAA+_ATPase"/>
</dbReference>
<dbReference type="RefSeq" id="WP_095043109.1">
    <property type="nucleotide sequence ID" value="NZ_LN890655.1"/>
</dbReference>
<dbReference type="CDD" id="cd03254">
    <property type="entry name" value="ABCC_Glucan_exporter_like"/>
    <property type="match status" value="1"/>
</dbReference>
<dbReference type="Pfam" id="PF00005">
    <property type="entry name" value="ABC_tran"/>
    <property type="match status" value="1"/>
</dbReference>
<feature type="transmembrane region" description="Helical" evidence="8">
    <location>
        <begin position="38"/>
        <end position="59"/>
    </location>
</feature>
<evidence type="ECO:0000259" key="9">
    <source>
        <dbReference type="PROSITE" id="PS50893"/>
    </source>
</evidence>
<dbReference type="FunFam" id="3.40.50.300:FF:000218">
    <property type="entry name" value="Multidrug ABC transporter ATP-binding protein"/>
    <property type="match status" value="1"/>
</dbReference>
<evidence type="ECO:0000256" key="2">
    <source>
        <dbReference type="ARBA" id="ARBA00022692"/>
    </source>
</evidence>
<dbReference type="AlphaFoldDB" id="A0A160T204"/>
<sequence length="643" mass="70479">MGFILDGLETESYDRQYSDRDLLDRIVSYFRPYRGRMVMIAAMITGNSLMGALGPIVIARAVGLLETNTTVVTMALIALGVSLVGASAWVFNYIRQMFSARVTSNVVLQLREDVFNATVRHDMSFYDEHPSGKIVSRVTSDTQDFAEVVNLTLNMLSQLLLVVILIVYLLTVNASLTLLLIAMAPFAAAIALSFRRVARRVTQNARRVTATINAQIQESISGILVAKSFRQEPAIYATFDANNKQGYRVGLTRGLTLSGIFPLMGLASGLGTAIAVFVGGLATRGTLSPAEWYLFMQTVGFFWFPVTSIASFWSQFQDGLSAAERVFALIDREPRVMQLGNEPVGPRPQAQGSRGAGGQGSGGSPLLPFSPAPLRPNETPAAPPTRGHIAFRHVRFSYTDREVVLPDFSLDIRAGETVALVGHTGAGKSSIGKLITRFYEFQGGEILLDGRDIRRLDLGQYRRQIGLVPQEPFLFAGSVADNIRYGRPEASDDEVLAAARSISGGEWLASLPGGLATDVGERGGSLSMGQRQLVALARVVMKDPAIFILDEATASVDPFTESQIQEGLQEIMRDRTSLVIAHRLFTVRHADRIIVLRDGHIIEEGKHEELLAGGGHYAELYNTYFRHQSLEYVEQRVWESDSQ</sequence>
<evidence type="ECO:0000256" key="1">
    <source>
        <dbReference type="ARBA" id="ARBA00004651"/>
    </source>
</evidence>
<keyword evidence="2 8" id="KW-0812">Transmembrane</keyword>
<dbReference type="GO" id="GO:0005886">
    <property type="term" value="C:plasma membrane"/>
    <property type="evidence" value="ECO:0007669"/>
    <property type="project" value="UniProtKB-SubCell"/>
</dbReference>
<dbReference type="PANTHER" id="PTHR43394">
    <property type="entry name" value="ATP-DEPENDENT PERMEASE MDL1, MITOCHONDRIAL"/>
    <property type="match status" value="1"/>
</dbReference>
<dbReference type="PROSITE" id="PS50893">
    <property type="entry name" value="ABC_TRANSPORTER_2"/>
    <property type="match status" value="1"/>
</dbReference>
<feature type="domain" description="ABC transmembrane type-1" evidence="10">
    <location>
        <begin position="38"/>
        <end position="318"/>
    </location>
</feature>
<dbReference type="CDD" id="cd07346">
    <property type="entry name" value="ABC_6TM_exporters"/>
    <property type="match status" value="1"/>
</dbReference>
<feature type="transmembrane region" description="Helical" evidence="8">
    <location>
        <begin position="71"/>
        <end position="91"/>
    </location>
</feature>
<dbReference type="Gene3D" id="1.20.1560.10">
    <property type="entry name" value="ABC transporter type 1, transmembrane domain"/>
    <property type="match status" value="1"/>
</dbReference>
<name>A0A160T204_9CHLR</name>
<dbReference type="PANTHER" id="PTHR43394:SF1">
    <property type="entry name" value="ATP-BINDING CASSETTE SUB-FAMILY B MEMBER 10, MITOCHONDRIAL"/>
    <property type="match status" value="1"/>
</dbReference>
<evidence type="ECO:0000256" key="7">
    <source>
        <dbReference type="SAM" id="MobiDB-lite"/>
    </source>
</evidence>
<dbReference type="GO" id="GO:0015421">
    <property type="term" value="F:ABC-type oligopeptide transporter activity"/>
    <property type="evidence" value="ECO:0007669"/>
    <property type="project" value="TreeGrafter"/>
</dbReference>
<keyword evidence="4" id="KW-0067">ATP-binding</keyword>
<feature type="transmembrane region" description="Helical" evidence="8">
    <location>
        <begin position="254"/>
        <end position="280"/>
    </location>
</feature>
<feature type="compositionally biased region" description="Gly residues" evidence="7">
    <location>
        <begin position="354"/>
        <end position="363"/>
    </location>
</feature>
<evidence type="ECO:0000256" key="5">
    <source>
        <dbReference type="ARBA" id="ARBA00022989"/>
    </source>
</evidence>
<evidence type="ECO:0000256" key="8">
    <source>
        <dbReference type="SAM" id="Phobius"/>
    </source>
</evidence>
<evidence type="ECO:0000259" key="10">
    <source>
        <dbReference type="PROSITE" id="PS50929"/>
    </source>
</evidence>
<keyword evidence="6 8" id="KW-0472">Membrane</keyword>
<keyword evidence="3" id="KW-0547">Nucleotide-binding</keyword>
<dbReference type="SUPFAM" id="SSF52540">
    <property type="entry name" value="P-loop containing nucleoside triphosphate hydrolases"/>
    <property type="match status" value="1"/>
</dbReference>
<dbReference type="OrthoDB" id="9762778at2"/>
<keyword evidence="5 8" id="KW-1133">Transmembrane helix</keyword>
<dbReference type="SMART" id="SM00382">
    <property type="entry name" value="AAA"/>
    <property type="match status" value="1"/>
</dbReference>
<dbReference type="SUPFAM" id="SSF90123">
    <property type="entry name" value="ABC transporter transmembrane region"/>
    <property type="match status" value="1"/>
</dbReference>
<comment type="subcellular location">
    <subcellularLocation>
        <location evidence="1">Cell membrane</location>
        <topology evidence="1">Multi-pass membrane protein</topology>
    </subcellularLocation>
</comment>
<protein>
    <submittedName>
        <fullName evidence="11">ABC transporter related</fullName>
    </submittedName>
</protein>
<evidence type="ECO:0000256" key="6">
    <source>
        <dbReference type="ARBA" id="ARBA00023136"/>
    </source>
</evidence>
<dbReference type="InterPro" id="IPR027417">
    <property type="entry name" value="P-loop_NTPase"/>
</dbReference>
<dbReference type="GO" id="GO:0016887">
    <property type="term" value="F:ATP hydrolysis activity"/>
    <property type="evidence" value="ECO:0007669"/>
    <property type="project" value="InterPro"/>
</dbReference>
<dbReference type="Gene3D" id="3.40.50.300">
    <property type="entry name" value="P-loop containing nucleotide triphosphate hydrolases"/>
    <property type="match status" value="1"/>
</dbReference>
<evidence type="ECO:0000313" key="12">
    <source>
        <dbReference type="Proteomes" id="UP000215027"/>
    </source>
</evidence>
<dbReference type="Pfam" id="PF00664">
    <property type="entry name" value="ABC_membrane"/>
    <property type="match status" value="1"/>
</dbReference>
<evidence type="ECO:0000256" key="3">
    <source>
        <dbReference type="ARBA" id="ARBA00022741"/>
    </source>
</evidence>
<evidence type="ECO:0000313" key="11">
    <source>
        <dbReference type="EMBL" id="CUS03654.2"/>
    </source>
</evidence>
<dbReference type="InterPro" id="IPR039421">
    <property type="entry name" value="Type_1_exporter"/>
</dbReference>